<dbReference type="InterPro" id="IPR039498">
    <property type="entry name" value="NTP_transf_5"/>
</dbReference>
<dbReference type="EMBL" id="JAJISD010000010">
    <property type="protein sequence ID" value="MCC8431479.1"/>
    <property type="molecule type" value="Genomic_DNA"/>
</dbReference>
<dbReference type="RefSeq" id="WP_230552798.1">
    <property type="nucleotide sequence ID" value="NZ_JAJISD010000010.1"/>
</dbReference>
<sequence length="378" mass="41924">MTAEFEVLREVARPRPNLERFRQSLGDGVDYAALVTLAASHGVRPALLDCLGKVSWGSMPAAERAELERFRQYHLARTLTLAGDLAQLAADLAGRSIRFVAFKGPTLSLALYGDLAGREYNDLDLIVPPEQVDVAEDAILSMDYRSPQGDRTFRRMFLSPQRQYAFVRDEAHTAIDLHWAFSGSHVPFPLAAADAWESAIPLTVGNRTVPVLSTPNLALLLAGHGTKEGWTMLKWVSDFARLVDRHPDLDWEELYRRARERRCGEAVLLACSVAQTLLEVPIPEALGDFVAGSDRVRRRTAAVAASLRDPAYAPRGIDHFTDLLLCDRWIDRTAARLKLTFTPTAGDHAALQLPPALWGAYYVTRPCRLAFRAVLGRA</sequence>
<accession>A0ABS8KZF7</accession>
<protein>
    <submittedName>
        <fullName evidence="1">Nucleotidyltransferase family protein</fullName>
    </submittedName>
</protein>
<keyword evidence="2" id="KW-1185">Reference proteome</keyword>
<evidence type="ECO:0000313" key="1">
    <source>
        <dbReference type="EMBL" id="MCC8431479.1"/>
    </source>
</evidence>
<gene>
    <name evidence="1" type="ORF">LJ725_21100</name>
</gene>
<dbReference type="Pfam" id="PF14907">
    <property type="entry name" value="NTP_transf_5"/>
    <property type="match status" value="1"/>
</dbReference>
<evidence type="ECO:0000313" key="2">
    <source>
        <dbReference type="Proteomes" id="UP001198862"/>
    </source>
</evidence>
<organism evidence="1 2">
    <name type="scientific">Reyranella aquatilis</name>
    <dbReference type="NCBI Taxonomy" id="2035356"/>
    <lineage>
        <taxon>Bacteria</taxon>
        <taxon>Pseudomonadati</taxon>
        <taxon>Pseudomonadota</taxon>
        <taxon>Alphaproteobacteria</taxon>
        <taxon>Hyphomicrobiales</taxon>
        <taxon>Reyranellaceae</taxon>
        <taxon>Reyranella</taxon>
    </lineage>
</organism>
<reference evidence="1 2" key="1">
    <citation type="submission" date="2021-11" db="EMBL/GenBank/DDBJ databases">
        <authorList>
            <person name="Lee D.-H."/>
            <person name="Kim S.-B."/>
        </authorList>
    </citation>
    <scope>NUCLEOTIDE SEQUENCE [LARGE SCALE GENOMIC DNA]</scope>
    <source>
        <strain evidence="1 2">KCTC 52223</strain>
    </source>
</reference>
<comment type="caution">
    <text evidence="1">The sequence shown here is derived from an EMBL/GenBank/DDBJ whole genome shotgun (WGS) entry which is preliminary data.</text>
</comment>
<proteinExistence type="predicted"/>
<dbReference type="Proteomes" id="UP001198862">
    <property type="component" value="Unassembled WGS sequence"/>
</dbReference>
<name>A0ABS8KZF7_9HYPH</name>